<proteinExistence type="predicted"/>
<sequence length="596" mass="63321">MSDPDTLVSAFRATVAGLQGSPALRSSDGRIDLSWSEYGVAADRIAAGFAGLGVRSGDTVAILMGNRPEWQLADTGALIAGATPFSLYTSAPPDQNLDLLARSGAKVLVADVALLEGLRLPDELVVVEVDGTGATRMTFEQLRDVDATDFTPPVAGPGDVATLIYTSGTTGPPKGVELTHSSILFMVGVFNDVQPLSGGRTVSYLPHAHIVDRIVGHYLGMVAGSSVTSIDRPMAVFEELPRIRPTLFTSVPRIWQRLHSAMMADVRSRPEPERSSVLTAIVEAEQRVERQAAGVPIPEEVSAEMAEAEDTWFSPLRQSFGLDAVGWFITGSAPLPRATHIFFAAIGMPLHDLWGLSETVAVATLSVPGDHHLGTVGRPVPGTDVRLADDGEVLIRGPHLAVGYKDDPAATSSAFDADGWFHSGDIGEWRDGRLAIIDRKKEMIISAGGENMSPSRIESVIASASPLVGGVVVVGDARAYNVALVVPDFTEVSARLGVSGSADTVISHPAVRAEFSAVLEDANGRLSRPERVRRHLLLLAPWTVESGELTPTLKVRRQVVESNHAVDIENLYAPVDSSTSADAQRIGALRRATARG</sequence>
<dbReference type="InterPro" id="IPR000873">
    <property type="entry name" value="AMP-dep_synth/lig_dom"/>
</dbReference>
<protein>
    <submittedName>
        <fullName evidence="4">Long-chain fatty acid--CoA ligase</fullName>
    </submittedName>
</protein>
<feature type="domain" description="AMP-dependent synthetase/ligase" evidence="3">
    <location>
        <begin position="12"/>
        <end position="404"/>
    </location>
</feature>
<dbReference type="PROSITE" id="PS00455">
    <property type="entry name" value="AMP_BINDING"/>
    <property type="match status" value="1"/>
</dbReference>
<keyword evidence="5" id="KW-1185">Reference proteome</keyword>
<evidence type="ECO:0000259" key="3">
    <source>
        <dbReference type="Pfam" id="PF00501"/>
    </source>
</evidence>
<keyword evidence="2" id="KW-0067">ATP-binding</keyword>
<reference evidence="5" key="1">
    <citation type="submission" date="2018-01" db="EMBL/GenBank/DDBJ databases">
        <authorList>
            <person name="Li J."/>
        </authorList>
    </citation>
    <scope>NUCLEOTIDE SEQUENCE [LARGE SCALE GENOMIC DNA]</scope>
    <source>
        <strain evidence="5">592</strain>
    </source>
</reference>
<dbReference type="InterPro" id="IPR020845">
    <property type="entry name" value="AMP-binding_CS"/>
</dbReference>
<keyword evidence="1" id="KW-0547">Nucleotide-binding</keyword>
<dbReference type="EMBL" id="CP026952">
    <property type="protein sequence ID" value="AWB92201.1"/>
    <property type="molecule type" value="Genomic_DNA"/>
</dbReference>
<evidence type="ECO:0000313" key="5">
    <source>
        <dbReference type="Proteomes" id="UP000244384"/>
    </source>
</evidence>
<evidence type="ECO:0000313" key="4">
    <source>
        <dbReference type="EMBL" id="AWB92201.1"/>
    </source>
</evidence>
<dbReference type="CDD" id="cd05907">
    <property type="entry name" value="VL_LC_FACS_like"/>
    <property type="match status" value="1"/>
</dbReference>
<name>A0A2S0WLK9_9ACTN</name>
<dbReference type="PANTHER" id="PTHR43272">
    <property type="entry name" value="LONG-CHAIN-FATTY-ACID--COA LIGASE"/>
    <property type="match status" value="1"/>
</dbReference>
<accession>A0A2S0WLK9</accession>
<dbReference type="GO" id="GO:0016020">
    <property type="term" value="C:membrane"/>
    <property type="evidence" value="ECO:0007669"/>
    <property type="project" value="TreeGrafter"/>
</dbReference>
<keyword evidence="4" id="KW-0436">Ligase</keyword>
<accession>A0A5F2EPV6</accession>
<dbReference type="AlphaFoldDB" id="A0A2S0WLK9"/>
<dbReference type="SUPFAM" id="SSF56801">
    <property type="entry name" value="Acetyl-CoA synthetase-like"/>
    <property type="match status" value="1"/>
</dbReference>
<dbReference type="InterPro" id="IPR042099">
    <property type="entry name" value="ANL_N_sf"/>
</dbReference>
<dbReference type="GO" id="GO:0005524">
    <property type="term" value="F:ATP binding"/>
    <property type="evidence" value="ECO:0007669"/>
    <property type="project" value="UniProtKB-KW"/>
</dbReference>
<dbReference type="KEGG" id="aez:C3E78_08300"/>
<evidence type="ECO:0000256" key="1">
    <source>
        <dbReference type="ARBA" id="ARBA00022741"/>
    </source>
</evidence>
<organism evidence="4 5">
    <name type="scientific">Aeromicrobium chenweiae</name>
    <dbReference type="NCBI Taxonomy" id="2079793"/>
    <lineage>
        <taxon>Bacteria</taxon>
        <taxon>Bacillati</taxon>
        <taxon>Actinomycetota</taxon>
        <taxon>Actinomycetes</taxon>
        <taxon>Propionibacteriales</taxon>
        <taxon>Nocardioidaceae</taxon>
        <taxon>Aeromicrobium</taxon>
    </lineage>
</organism>
<dbReference type="OrthoDB" id="9803968at2"/>
<dbReference type="Gene3D" id="3.40.50.12780">
    <property type="entry name" value="N-terminal domain of ligase-like"/>
    <property type="match status" value="1"/>
</dbReference>
<dbReference type="RefSeq" id="WP_108577846.1">
    <property type="nucleotide sequence ID" value="NZ_CP026952.1"/>
</dbReference>
<dbReference type="PANTHER" id="PTHR43272:SF33">
    <property type="entry name" value="AMP-BINDING DOMAIN-CONTAINING PROTEIN-RELATED"/>
    <property type="match status" value="1"/>
</dbReference>
<dbReference type="Pfam" id="PF00501">
    <property type="entry name" value="AMP-binding"/>
    <property type="match status" value="1"/>
</dbReference>
<dbReference type="GO" id="GO:0004467">
    <property type="term" value="F:long-chain fatty acid-CoA ligase activity"/>
    <property type="evidence" value="ECO:0007669"/>
    <property type="project" value="TreeGrafter"/>
</dbReference>
<dbReference type="Pfam" id="PF23562">
    <property type="entry name" value="AMP-binding_C_3"/>
    <property type="match status" value="1"/>
</dbReference>
<gene>
    <name evidence="4" type="ORF">C3E78_08300</name>
</gene>
<evidence type="ECO:0000256" key="2">
    <source>
        <dbReference type="ARBA" id="ARBA00022840"/>
    </source>
</evidence>
<dbReference type="Proteomes" id="UP000244384">
    <property type="component" value="Chromosome"/>
</dbReference>